<proteinExistence type="predicted"/>
<evidence type="ECO:0000313" key="1">
    <source>
        <dbReference type="EMBL" id="CAG8615830.1"/>
    </source>
</evidence>
<accession>A0ABN7UMD9</accession>
<protein>
    <submittedName>
        <fullName evidence="1">27062_t:CDS:1</fullName>
    </submittedName>
</protein>
<organism evidence="1 2">
    <name type="scientific">Gigaspora margarita</name>
    <dbReference type="NCBI Taxonomy" id="4874"/>
    <lineage>
        <taxon>Eukaryota</taxon>
        <taxon>Fungi</taxon>
        <taxon>Fungi incertae sedis</taxon>
        <taxon>Mucoromycota</taxon>
        <taxon>Glomeromycotina</taxon>
        <taxon>Glomeromycetes</taxon>
        <taxon>Diversisporales</taxon>
        <taxon>Gigasporaceae</taxon>
        <taxon>Gigaspora</taxon>
    </lineage>
</organism>
<gene>
    <name evidence="1" type="ORF">GMARGA_LOCUS7588</name>
</gene>
<evidence type="ECO:0000313" key="2">
    <source>
        <dbReference type="Proteomes" id="UP000789901"/>
    </source>
</evidence>
<dbReference type="Proteomes" id="UP000789901">
    <property type="component" value="Unassembled WGS sequence"/>
</dbReference>
<reference evidence="1 2" key="1">
    <citation type="submission" date="2021-06" db="EMBL/GenBank/DDBJ databases">
        <authorList>
            <person name="Kallberg Y."/>
            <person name="Tangrot J."/>
            <person name="Rosling A."/>
        </authorList>
    </citation>
    <scope>NUCLEOTIDE SEQUENCE [LARGE SCALE GENOMIC DNA]</scope>
    <source>
        <strain evidence="1 2">120-4 pot B 10/14</strain>
    </source>
</reference>
<comment type="caution">
    <text evidence="1">The sequence shown here is derived from an EMBL/GenBank/DDBJ whole genome shotgun (WGS) entry which is preliminary data.</text>
</comment>
<dbReference type="EMBL" id="CAJVQB010003720">
    <property type="protein sequence ID" value="CAG8615830.1"/>
    <property type="molecule type" value="Genomic_DNA"/>
</dbReference>
<name>A0ABN7UMD9_GIGMA</name>
<sequence>MFLKRNIKEDRKNLVFYTDGSLLDIEHNIAKRKKLFNHDKNM</sequence>
<keyword evidence="2" id="KW-1185">Reference proteome</keyword>